<dbReference type="EMBL" id="FMYK01000005">
    <property type="protein sequence ID" value="SDC45349.1"/>
    <property type="molecule type" value="Genomic_DNA"/>
</dbReference>
<dbReference type="Proteomes" id="UP000242317">
    <property type="component" value="Unassembled WGS sequence"/>
</dbReference>
<keyword evidence="1" id="KW-0812">Transmembrane</keyword>
<dbReference type="AlphaFoldDB" id="A0A1G6LQ79"/>
<evidence type="ECO:0000313" key="2">
    <source>
        <dbReference type="EMBL" id="SDC45349.1"/>
    </source>
</evidence>
<keyword evidence="1" id="KW-1133">Transmembrane helix</keyword>
<name>A0A1G6LQ79_9GAMM</name>
<accession>A0A1G6LQ79</accession>
<evidence type="ECO:0000256" key="1">
    <source>
        <dbReference type="SAM" id="Phobius"/>
    </source>
</evidence>
<organism evidence="2 3">
    <name type="scientific">Acinetobacter marinus</name>
    <dbReference type="NCBI Taxonomy" id="281375"/>
    <lineage>
        <taxon>Bacteria</taxon>
        <taxon>Pseudomonadati</taxon>
        <taxon>Pseudomonadota</taxon>
        <taxon>Gammaproteobacteria</taxon>
        <taxon>Moraxellales</taxon>
        <taxon>Moraxellaceae</taxon>
        <taxon>Acinetobacter</taxon>
    </lineage>
</organism>
<sequence>MQLWNNLNTLWLLCVVSMAGIIGMILVDGVWDVVLLIVAALPIIMAVYRANRLKKG</sequence>
<dbReference type="RefSeq" id="WP_171259097.1">
    <property type="nucleotide sequence ID" value="NZ_FMYK01000005.1"/>
</dbReference>
<keyword evidence="1" id="KW-0472">Membrane</keyword>
<keyword evidence="3" id="KW-1185">Reference proteome</keyword>
<protein>
    <submittedName>
        <fullName evidence="2">Uncharacterized protein</fullName>
    </submittedName>
</protein>
<reference evidence="3" key="1">
    <citation type="submission" date="2016-09" db="EMBL/GenBank/DDBJ databases">
        <authorList>
            <person name="Varghese N."/>
            <person name="Submissions S."/>
        </authorList>
    </citation>
    <scope>NUCLEOTIDE SEQUENCE [LARGE SCALE GENOMIC DNA]</scope>
    <source>
        <strain evidence="3">ANC 3699</strain>
    </source>
</reference>
<proteinExistence type="predicted"/>
<feature type="transmembrane region" description="Helical" evidence="1">
    <location>
        <begin position="7"/>
        <end position="27"/>
    </location>
</feature>
<gene>
    <name evidence="2" type="ORF">SAMN05421749_105142</name>
</gene>
<evidence type="ECO:0000313" key="3">
    <source>
        <dbReference type="Proteomes" id="UP000242317"/>
    </source>
</evidence>
<feature type="transmembrane region" description="Helical" evidence="1">
    <location>
        <begin position="33"/>
        <end position="50"/>
    </location>
</feature>